<evidence type="ECO:0000256" key="3">
    <source>
        <dbReference type="ARBA" id="ARBA00022475"/>
    </source>
</evidence>
<dbReference type="Gene3D" id="3.40.50.300">
    <property type="entry name" value="P-loop containing nucleotide triphosphate hydrolases"/>
    <property type="match status" value="1"/>
</dbReference>
<proteinExistence type="inferred from homology"/>
<keyword evidence="11" id="KW-1185">Reference proteome</keyword>
<dbReference type="STRING" id="203267.TWT_556"/>
<evidence type="ECO:0000259" key="9">
    <source>
        <dbReference type="PROSITE" id="PS00300"/>
    </source>
</evidence>
<dbReference type="Proteomes" id="UP000002200">
    <property type="component" value="Chromosome"/>
</dbReference>
<dbReference type="InterPro" id="IPR000897">
    <property type="entry name" value="SRP54_GTPase_dom"/>
</dbReference>
<dbReference type="GO" id="GO:0005525">
    <property type="term" value="F:GTP binding"/>
    <property type="evidence" value="ECO:0007669"/>
    <property type="project" value="UniProtKB-KW"/>
</dbReference>
<dbReference type="GO" id="GO:0005886">
    <property type="term" value="C:plasma membrane"/>
    <property type="evidence" value="ECO:0007669"/>
    <property type="project" value="UniProtKB-SubCell"/>
</dbReference>
<accession>Q83MT7</accession>
<keyword evidence="8" id="KW-0675">Receptor</keyword>
<evidence type="ECO:0000313" key="11">
    <source>
        <dbReference type="Proteomes" id="UP000002200"/>
    </source>
</evidence>
<keyword evidence="5" id="KW-0378">Hydrolase</keyword>
<dbReference type="InterPro" id="IPR027417">
    <property type="entry name" value="P-loop_NTPase"/>
</dbReference>
<reference evidence="10 11" key="1">
    <citation type="journal article" date="2003" name="Genome Res.">
        <title>Tropheryma whipplei twist: a human pathogenic Actinobacteria with a reduced genome.</title>
        <authorList>
            <person name="Raoult D."/>
            <person name="Ogata H."/>
            <person name="Audic S."/>
            <person name="Robert C."/>
            <person name="Suhre K."/>
            <person name="Drancourt M."/>
            <person name="Claverie J.-M."/>
        </authorList>
    </citation>
    <scope>NUCLEOTIDE SEQUENCE [LARGE SCALE GENOMIC DNA]</scope>
    <source>
        <strain evidence="10 11">Twist</strain>
    </source>
</reference>
<evidence type="ECO:0000256" key="2">
    <source>
        <dbReference type="ARBA" id="ARBA00008531"/>
    </source>
</evidence>
<dbReference type="PROSITE" id="PS00300">
    <property type="entry name" value="SRP54"/>
    <property type="match status" value="1"/>
</dbReference>
<protein>
    <submittedName>
        <fullName evidence="10">Cell division protein FtsY</fullName>
    </submittedName>
</protein>
<keyword evidence="3" id="KW-1003">Cell membrane</keyword>
<dbReference type="InterPro" id="IPR003593">
    <property type="entry name" value="AAA+_ATPase"/>
</dbReference>
<dbReference type="AlphaFoldDB" id="Q83MT7"/>
<dbReference type="KEGG" id="twh:TWT_556"/>
<dbReference type="PANTHER" id="PTHR43134">
    <property type="entry name" value="SIGNAL RECOGNITION PARTICLE RECEPTOR SUBUNIT ALPHA"/>
    <property type="match status" value="1"/>
</dbReference>
<comment type="similarity">
    <text evidence="2">Belongs to the GTP-binding SRP family.</text>
</comment>
<dbReference type="HOGENOM" id="CLU_009301_3_4_11"/>
<dbReference type="GO" id="GO:0005047">
    <property type="term" value="F:signal recognition particle binding"/>
    <property type="evidence" value="ECO:0007669"/>
    <property type="project" value="TreeGrafter"/>
</dbReference>
<dbReference type="EMBL" id="AE014184">
    <property type="protein sequence ID" value="AAO44653.1"/>
    <property type="molecule type" value="Genomic_DNA"/>
</dbReference>
<evidence type="ECO:0000256" key="4">
    <source>
        <dbReference type="ARBA" id="ARBA00022741"/>
    </source>
</evidence>
<gene>
    <name evidence="10" type="primary">ftsY</name>
    <name evidence="10" type="ordered locus">TWT_556</name>
</gene>
<keyword evidence="10" id="KW-0131">Cell cycle</keyword>
<dbReference type="FunFam" id="3.40.50.300:FF:000053">
    <property type="entry name" value="Signal recognition particle receptor FtsY"/>
    <property type="match status" value="1"/>
</dbReference>
<evidence type="ECO:0000256" key="6">
    <source>
        <dbReference type="ARBA" id="ARBA00023134"/>
    </source>
</evidence>
<evidence type="ECO:0000313" key="10">
    <source>
        <dbReference type="EMBL" id="AAO44653.1"/>
    </source>
</evidence>
<evidence type="ECO:0000256" key="8">
    <source>
        <dbReference type="ARBA" id="ARBA00023170"/>
    </source>
</evidence>
<dbReference type="InterPro" id="IPR004390">
    <property type="entry name" value="SR_rcpt_FtsY"/>
</dbReference>
<sequence length="222" mass="23673">MREYLECRLSSFDPTLRLTNHPSVILIVGVNGVGKTATAGKLANLLHLRGKKVLLAAADTFRAAAVEQLSIWAQRAGVEIITPPKPRIDPASVAYSSVKKAIDDNYDVVVIDTAGRLHNKANLMAELERIARVTEKLVSIDEVLLVLDATTGQNGLTQARSFLEAVSVTGIVLSKTDSSAKAGFIFQVQESTGVPVKLIGTGEAIDDIAGFAPYAFVAQIFG</sequence>
<feature type="domain" description="SRP54-type proteins GTP-binding" evidence="9">
    <location>
        <begin position="195"/>
        <end position="208"/>
    </location>
</feature>
<evidence type="ECO:0000256" key="5">
    <source>
        <dbReference type="ARBA" id="ARBA00022801"/>
    </source>
</evidence>
<evidence type="ECO:0000256" key="7">
    <source>
        <dbReference type="ARBA" id="ARBA00023136"/>
    </source>
</evidence>
<dbReference type="GO" id="GO:0003924">
    <property type="term" value="F:GTPase activity"/>
    <property type="evidence" value="ECO:0007669"/>
    <property type="project" value="TreeGrafter"/>
</dbReference>
<organism evidence="10 11">
    <name type="scientific">Tropheryma whipplei (strain Twist)</name>
    <name type="common">Whipple's bacillus</name>
    <dbReference type="NCBI Taxonomy" id="203267"/>
    <lineage>
        <taxon>Bacteria</taxon>
        <taxon>Bacillati</taxon>
        <taxon>Actinomycetota</taxon>
        <taxon>Actinomycetes</taxon>
        <taxon>Micrococcales</taxon>
        <taxon>Tropherymataceae</taxon>
        <taxon>Tropheryma</taxon>
    </lineage>
</organism>
<dbReference type="Pfam" id="PF00448">
    <property type="entry name" value="SRP54"/>
    <property type="match status" value="1"/>
</dbReference>
<keyword evidence="10" id="KW-0132">Cell division</keyword>
<comment type="subcellular location">
    <subcellularLocation>
        <location evidence="1">Cell membrane</location>
        <topology evidence="1">Peripheral membrane protein</topology>
        <orientation evidence="1">Cytoplasmic side</orientation>
    </subcellularLocation>
</comment>
<keyword evidence="4" id="KW-0547">Nucleotide-binding</keyword>
<keyword evidence="6" id="KW-0342">GTP-binding</keyword>
<keyword evidence="7" id="KW-0472">Membrane</keyword>
<dbReference type="GO" id="GO:0051301">
    <property type="term" value="P:cell division"/>
    <property type="evidence" value="ECO:0007669"/>
    <property type="project" value="UniProtKB-KW"/>
</dbReference>
<dbReference type="SMART" id="SM00962">
    <property type="entry name" value="SRP54"/>
    <property type="match status" value="1"/>
</dbReference>
<dbReference type="NCBIfam" id="TIGR00064">
    <property type="entry name" value="ftsY"/>
    <property type="match status" value="1"/>
</dbReference>
<dbReference type="SMART" id="SM00382">
    <property type="entry name" value="AAA"/>
    <property type="match status" value="1"/>
</dbReference>
<dbReference type="PANTHER" id="PTHR43134:SF1">
    <property type="entry name" value="SIGNAL RECOGNITION PARTICLE RECEPTOR SUBUNIT ALPHA"/>
    <property type="match status" value="1"/>
</dbReference>
<name>Q83MT7_TROWT</name>
<evidence type="ECO:0000256" key="1">
    <source>
        <dbReference type="ARBA" id="ARBA00004413"/>
    </source>
</evidence>
<dbReference type="eggNOG" id="COG0552">
    <property type="taxonomic scope" value="Bacteria"/>
</dbReference>
<dbReference type="GO" id="GO:0006614">
    <property type="term" value="P:SRP-dependent cotranslational protein targeting to membrane"/>
    <property type="evidence" value="ECO:0007669"/>
    <property type="project" value="InterPro"/>
</dbReference>
<dbReference type="SUPFAM" id="SSF52540">
    <property type="entry name" value="P-loop containing nucleoside triphosphate hydrolases"/>
    <property type="match status" value="1"/>
</dbReference>